<evidence type="ECO:0000313" key="3">
    <source>
        <dbReference type="Proteomes" id="UP000270094"/>
    </source>
</evidence>
<name>A0A3P7JCG8_STRVU</name>
<protein>
    <submittedName>
        <fullName evidence="2">Uncharacterized protein</fullName>
    </submittedName>
</protein>
<feature type="compositionally biased region" description="Basic and acidic residues" evidence="1">
    <location>
        <begin position="52"/>
        <end position="71"/>
    </location>
</feature>
<gene>
    <name evidence="2" type="ORF">SVUK_LOCUS18289</name>
</gene>
<organism evidence="2 3">
    <name type="scientific">Strongylus vulgaris</name>
    <name type="common">Blood worm</name>
    <dbReference type="NCBI Taxonomy" id="40348"/>
    <lineage>
        <taxon>Eukaryota</taxon>
        <taxon>Metazoa</taxon>
        <taxon>Ecdysozoa</taxon>
        <taxon>Nematoda</taxon>
        <taxon>Chromadorea</taxon>
        <taxon>Rhabditida</taxon>
        <taxon>Rhabditina</taxon>
        <taxon>Rhabditomorpha</taxon>
        <taxon>Strongyloidea</taxon>
        <taxon>Strongylidae</taxon>
        <taxon>Strongylus</taxon>
    </lineage>
</organism>
<reference evidence="2 3" key="1">
    <citation type="submission" date="2018-11" db="EMBL/GenBank/DDBJ databases">
        <authorList>
            <consortium name="Pathogen Informatics"/>
        </authorList>
    </citation>
    <scope>NUCLEOTIDE SEQUENCE [LARGE SCALE GENOMIC DNA]</scope>
</reference>
<dbReference type="EMBL" id="UYYB01122206">
    <property type="protein sequence ID" value="VDM83291.1"/>
    <property type="molecule type" value="Genomic_DNA"/>
</dbReference>
<dbReference type="AlphaFoldDB" id="A0A3P7JCG8"/>
<proteinExistence type="predicted"/>
<feature type="region of interest" description="Disordered" evidence="1">
    <location>
        <begin position="42"/>
        <end position="71"/>
    </location>
</feature>
<sequence length="71" mass="8464">MKPTYCQFPEEFRADAIDVPFTPEREPLRRRNIRAFFDRIRSAATASHQRARTNDDRSANRPLRELCSRQQ</sequence>
<evidence type="ECO:0000313" key="2">
    <source>
        <dbReference type="EMBL" id="VDM83291.1"/>
    </source>
</evidence>
<accession>A0A3P7JCG8</accession>
<dbReference type="Proteomes" id="UP000270094">
    <property type="component" value="Unassembled WGS sequence"/>
</dbReference>
<keyword evidence="3" id="KW-1185">Reference proteome</keyword>
<evidence type="ECO:0000256" key="1">
    <source>
        <dbReference type="SAM" id="MobiDB-lite"/>
    </source>
</evidence>